<dbReference type="AlphaFoldDB" id="A0A818B418"/>
<sequence length="161" mass="18002">MISNTTGTKKLSDDDNDSINSEEDTTEVPVVVEQTPISSSVTFSIHYRGKIDIDNHMNTLKHKKNMKYYDVNQKLITTRIKPSREKDEIAAAEGVLVYHNIKHGHSYLAQQCLVNVCKTIFSSSPIATGLSCARTKPPSITLNVLAPYFTQNLINDLKDSF</sequence>
<feature type="compositionally biased region" description="Acidic residues" evidence="1">
    <location>
        <begin position="14"/>
        <end position="26"/>
    </location>
</feature>
<reference evidence="2" key="1">
    <citation type="submission" date="2021-02" db="EMBL/GenBank/DDBJ databases">
        <authorList>
            <person name="Nowell W R."/>
        </authorList>
    </citation>
    <scope>NUCLEOTIDE SEQUENCE</scope>
</reference>
<gene>
    <name evidence="2" type="ORF">KIK155_LOCUS8722</name>
</gene>
<name>A0A818B418_9BILA</name>
<comment type="caution">
    <text evidence="2">The sequence shown here is derived from an EMBL/GenBank/DDBJ whole genome shotgun (WGS) entry which is preliminary data.</text>
</comment>
<evidence type="ECO:0000256" key="1">
    <source>
        <dbReference type="SAM" id="MobiDB-lite"/>
    </source>
</evidence>
<organism evidence="2 3">
    <name type="scientific">Rotaria socialis</name>
    <dbReference type="NCBI Taxonomy" id="392032"/>
    <lineage>
        <taxon>Eukaryota</taxon>
        <taxon>Metazoa</taxon>
        <taxon>Spiralia</taxon>
        <taxon>Gnathifera</taxon>
        <taxon>Rotifera</taxon>
        <taxon>Eurotatoria</taxon>
        <taxon>Bdelloidea</taxon>
        <taxon>Philodinida</taxon>
        <taxon>Philodinidae</taxon>
        <taxon>Rotaria</taxon>
    </lineage>
</organism>
<feature type="region of interest" description="Disordered" evidence="1">
    <location>
        <begin position="1"/>
        <end position="30"/>
    </location>
</feature>
<dbReference type="EMBL" id="CAJNYV010001148">
    <property type="protein sequence ID" value="CAF3407541.1"/>
    <property type="molecule type" value="Genomic_DNA"/>
</dbReference>
<evidence type="ECO:0000313" key="2">
    <source>
        <dbReference type="EMBL" id="CAF3407541.1"/>
    </source>
</evidence>
<dbReference type="Proteomes" id="UP000663865">
    <property type="component" value="Unassembled WGS sequence"/>
</dbReference>
<protein>
    <submittedName>
        <fullName evidence="2">Uncharacterized protein</fullName>
    </submittedName>
</protein>
<evidence type="ECO:0000313" key="3">
    <source>
        <dbReference type="Proteomes" id="UP000663865"/>
    </source>
</evidence>
<accession>A0A818B418</accession>
<proteinExistence type="predicted"/>